<dbReference type="SUPFAM" id="SSF56300">
    <property type="entry name" value="Metallo-dependent phosphatases"/>
    <property type="match status" value="1"/>
</dbReference>
<dbReference type="Proteomes" id="UP000488936">
    <property type="component" value="Unassembled WGS sequence"/>
</dbReference>
<reference evidence="1 2" key="1">
    <citation type="journal article" date="2006" name="Int. J. Syst. Evol. Microbiol.">
        <title>Myroides pelagicus sp. nov., isolated from seawater in Thailand.</title>
        <authorList>
            <person name="Yoon J."/>
            <person name="Maneerat S."/>
            <person name="Kawai F."/>
            <person name="Yokota A."/>
        </authorList>
    </citation>
    <scope>NUCLEOTIDE SEQUENCE [LARGE SCALE GENOMIC DNA]</scope>
    <source>
        <strain evidence="1 2">SM1T</strain>
    </source>
</reference>
<comment type="caution">
    <text evidence="1">The sequence shown here is derived from an EMBL/GenBank/DDBJ whole genome shotgun (WGS) entry which is preliminary data.</text>
</comment>
<organism evidence="1 2">
    <name type="scientific">Myroides pelagicus</name>
    <dbReference type="NCBI Taxonomy" id="270914"/>
    <lineage>
        <taxon>Bacteria</taxon>
        <taxon>Pseudomonadati</taxon>
        <taxon>Bacteroidota</taxon>
        <taxon>Flavobacteriia</taxon>
        <taxon>Flavobacteriales</taxon>
        <taxon>Flavobacteriaceae</taxon>
        <taxon>Myroides</taxon>
    </lineage>
</organism>
<dbReference type="EMBL" id="WMJY01000010">
    <property type="protein sequence ID" value="MTH29490.1"/>
    <property type="molecule type" value="Genomic_DNA"/>
</dbReference>
<proteinExistence type="predicted"/>
<keyword evidence="2" id="KW-1185">Reference proteome</keyword>
<gene>
    <name evidence="1" type="ORF">GJV77_06075</name>
</gene>
<sequence length="1238" mass="143512">MKNITLKLLNAVKYSLVFIICSILLLSSCATYRDQIGANYEDMNKQTYDKSEISHTYYVMGNASGKEFSVFKSFFSESERADKNQTIVFLGNSISRGFPSQKKKSYQKTIDELDGQIALAKQYNGQVVFVNGVNEWKKGYEGIKRLSYYLEVELQTKKALLPRKVCGFERYKINEETVLLVVDSQWYLENWDDQANINEDCSIKTRADFFDELRGEINKQQNKVVLLAMHHPVYSNGNYGGKFSFKDHIFPFEYQVPLPIIGSGVNYIRSMSGISNQDIQSKKYNDLSKHIRTMAQMYDNVVLVSSHDKNLQYIEKDGIRQIISGSLAEINQSARAINSSDFSSTKEGYAQIDVLKNKETWVSFWTIIGGKKRLVFKHKVFSIMDSQQTDFDEMNTAEVSESVYPKEWTKKTKSYQFFWGKHYRTIYGTDVTVPVGDLTTIHGGLTPTISGGGNQSMSLRLLDNEGKEYVMRGIRKSVSRLVQTAVFKDQYVMNSFDNTWAERFVYDFYTTSHPYTAFILGDLSDKINLYHTNPRLYYIPKQKALGRFNEKYGDELYMIEERLTDGFEEEESFGNSERIISTRDVISKLRKDEKYEVDQTLFLRARIFDMLIGDWDRHGDQWRWSEFKEGDKVVYRPIPRDRDQAFAKIDGALLSLVKKLPPLRHMQNYEKSFATPRWINKTAFPLDQYLLRSTSLEDWIREAQDIINSLDDETITNAFNQLPEELDPKDSDQIVDILKWRRDNIVAYLPKYYDKLRQYVVLAGTDKKDRFDIERLVGGDVYVKQFRTKKSGEELFFEKIYNSKQTKEIWVYGLNDEDTFRIHGNEVAKIKLRLIGGKNKDTFTVENKSKVIVYDYADKKNEIVGDNQGVRTYMSNRYDLNNFNYESLPLRTNILLPNLGYNPEDGLKLGFLFSSVQSKFIQDPYTSKHVLKGLYSFNTKGMEAEYQGSFPNATDNWMFTLNARVTSPNFAVNYYGIGNETHFFDEEKGDEYKRVRIESYSVKPGYRYEGKQGGNFEAGLEYKALKVQHHADRFITSSPEVVNQQVFDIQQYATVGAMYSYEQYNYKAVPTVGFGFQTKTGWRVNLQETSQNFAYLDMQMNFVHYLERSERLILASKLNYQTRFNDKYDFYHASTVGGNGNLRGFRPERFTGKTSFVQTTDIRYNMAQFTAGFLPLTFGVYGGFDYGRVWTPLEHSDKWHNAYGGGFWFTAVDQATLHCSYFSSADGGRFVFGLGFGF</sequence>
<evidence type="ECO:0000313" key="1">
    <source>
        <dbReference type="EMBL" id="MTH29490.1"/>
    </source>
</evidence>
<dbReference type="InterPro" id="IPR029052">
    <property type="entry name" value="Metallo-depent_PP-like"/>
</dbReference>
<protein>
    <submittedName>
        <fullName evidence="1">BamA/TamA family outer membrane protein</fullName>
    </submittedName>
</protein>
<dbReference type="AlphaFoldDB" id="A0A7K1GL75"/>
<name>A0A7K1GL75_9FLAO</name>
<dbReference type="OrthoDB" id="333971at2"/>
<dbReference type="Gene3D" id="3.60.21.10">
    <property type="match status" value="1"/>
</dbReference>
<dbReference type="RefSeq" id="WP_155035489.1">
    <property type="nucleotide sequence ID" value="NZ_JBHTIG010000038.1"/>
</dbReference>
<accession>A0A7K1GL75</accession>
<evidence type="ECO:0000313" key="2">
    <source>
        <dbReference type="Proteomes" id="UP000488936"/>
    </source>
</evidence>
<dbReference type="PROSITE" id="PS51257">
    <property type="entry name" value="PROKAR_LIPOPROTEIN"/>
    <property type="match status" value="1"/>
</dbReference>